<dbReference type="AlphaFoldDB" id="A0A5C6ALG4"/>
<dbReference type="GO" id="GO:0004803">
    <property type="term" value="F:transposase activity"/>
    <property type="evidence" value="ECO:0007669"/>
    <property type="project" value="InterPro"/>
</dbReference>
<dbReference type="PANTHER" id="PTHR33360:SF2">
    <property type="entry name" value="TRANSPOSASE FOR INSERTION SEQUENCE ELEMENT IS200"/>
    <property type="match status" value="1"/>
</dbReference>
<dbReference type="RefSeq" id="WP_146577649.1">
    <property type="nucleotide sequence ID" value="NZ_SJPM01000003.1"/>
</dbReference>
<comment type="caution">
    <text evidence="2">The sequence shown here is derived from an EMBL/GenBank/DDBJ whole genome shotgun (WGS) entry which is preliminary data.</text>
</comment>
<feature type="domain" description="Transposase IS200-like" evidence="1">
    <location>
        <begin position="4"/>
        <end position="118"/>
    </location>
</feature>
<evidence type="ECO:0000313" key="3">
    <source>
        <dbReference type="Proteomes" id="UP000316213"/>
    </source>
</evidence>
<dbReference type="Gene3D" id="3.30.70.1290">
    <property type="entry name" value="Transposase IS200-like"/>
    <property type="match status" value="1"/>
</dbReference>
<dbReference type="SUPFAM" id="SSF143422">
    <property type="entry name" value="Transposase IS200-like"/>
    <property type="match status" value="1"/>
</dbReference>
<name>A0A5C6ALG4_9BACT</name>
<sequence>MSSFTKLTYHAVWSTKYRKPIIVDSLRERLYEYIGGIVRQKDGVLLEIGGIEDHIHLLLHVSATQTVSNAIRDIKANASRWVNELPEIKRRFEWQKGYSAFTVSYPQLPKVRRYIINQRKHHRKLTFAEEYRSFLKRHDIEFDPDRLFEDEHFG</sequence>
<dbReference type="PANTHER" id="PTHR33360">
    <property type="entry name" value="TRANSPOSASE FOR INSERTION SEQUENCE ELEMENT IS200"/>
    <property type="match status" value="1"/>
</dbReference>
<dbReference type="EMBL" id="SJPM01000003">
    <property type="protein sequence ID" value="TWT99013.1"/>
    <property type="molecule type" value="Genomic_DNA"/>
</dbReference>
<dbReference type="InterPro" id="IPR002686">
    <property type="entry name" value="Transposase_17"/>
</dbReference>
<dbReference type="InterPro" id="IPR036515">
    <property type="entry name" value="Transposase_17_sf"/>
</dbReference>
<dbReference type="GO" id="GO:0003677">
    <property type="term" value="F:DNA binding"/>
    <property type="evidence" value="ECO:0007669"/>
    <property type="project" value="InterPro"/>
</dbReference>
<dbReference type="OrthoDB" id="9798161at2"/>
<reference evidence="2 3" key="1">
    <citation type="submission" date="2019-02" db="EMBL/GenBank/DDBJ databases">
        <title>Deep-cultivation of Planctomycetes and their phenomic and genomic characterization uncovers novel biology.</title>
        <authorList>
            <person name="Wiegand S."/>
            <person name="Jogler M."/>
            <person name="Boedeker C."/>
            <person name="Pinto D."/>
            <person name="Vollmers J."/>
            <person name="Rivas-Marin E."/>
            <person name="Kohn T."/>
            <person name="Peeters S.H."/>
            <person name="Heuer A."/>
            <person name="Rast P."/>
            <person name="Oberbeckmann S."/>
            <person name="Bunk B."/>
            <person name="Jeske O."/>
            <person name="Meyerdierks A."/>
            <person name="Storesund J.E."/>
            <person name="Kallscheuer N."/>
            <person name="Luecker S."/>
            <person name="Lage O.M."/>
            <person name="Pohl T."/>
            <person name="Merkel B.J."/>
            <person name="Hornburger P."/>
            <person name="Mueller R.-W."/>
            <person name="Bruemmer F."/>
            <person name="Labrenz M."/>
            <person name="Spormann A.M."/>
            <person name="Op Den Camp H."/>
            <person name="Overmann J."/>
            <person name="Amann R."/>
            <person name="Jetten M.S.M."/>
            <person name="Mascher T."/>
            <person name="Medema M.H."/>
            <person name="Devos D.P."/>
            <person name="Kaster A.-K."/>
            <person name="Ovreas L."/>
            <person name="Rohde M."/>
            <person name="Galperin M.Y."/>
            <person name="Jogler C."/>
        </authorList>
    </citation>
    <scope>NUCLEOTIDE SEQUENCE [LARGE SCALE GENOMIC DNA]</scope>
    <source>
        <strain evidence="2 3">Pla100</strain>
    </source>
</reference>
<keyword evidence="3" id="KW-1185">Reference proteome</keyword>
<evidence type="ECO:0000313" key="2">
    <source>
        <dbReference type="EMBL" id="TWT99013.1"/>
    </source>
</evidence>
<dbReference type="Pfam" id="PF01797">
    <property type="entry name" value="Y1_Tnp"/>
    <property type="match status" value="1"/>
</dbReference>
<accession>A0A5C6ALG4</accession>
<evidence type="ECO:0000259" key="1">
    <source>
        <dbReference type="SMART" id="SM01321"/>
    </source>
</evidence>
<dbReference type="SMART" id="SM01321">
    <property type="entry name" value="Y1_Tnp"/>
    <property type="match status" value="1"/>
</dbReference>
<dbReference type="NCBIfam" id="NF033573">
    <property type="entry name" value="transpos_IS200"/>
    <property type="match status" value="1"/>
</dbReference>
<dbReference type="Proteomes" id="UP000316213">
    <property type="component" value="Unassembled WGS sequence"/>
</dbReference>
<proteinExistence type="predicted"/>
<organism evidence="2 3">
    <name type="scientific">Neorhodopirellula pilleata</name>
    <dbReference type="NCBI Taxonomy" id="2714738"/>
    <lineage>
        <taxon>Bacteria</taxon>
        <taxon>Pseudomonadati</taxon>
        <taxon>Planctomycetota</taxon>
        <taxon>Planctomycetia</taxon>
        <taxon>Pirellulales</taxon>
        <taxon>Pirellulaceae</taxon>
        <taxon>Neorhodopirellula</taxon>
    </lineage>
</organism>
<dbReference type="GO" id="GO:0006313">
    <property type="term" value="P:DNA transposition"/>
    <property type="evidence" value="ECO:0007669"/>
    <property type="project" value="InterPro"/>
</dbReference>
<gene>
    <name evidence="2" type="ORF">Pla100_21840</name>
</gene>
<protein>
    <submittedName>
        <fullName evidence="2">Transposase IS200 like protein</fullName>
    </submittedName>
</protein>